<dbReference type="SUPFAM" id="SSF51445">
    <property type="entry name" value="(Trans)glycosidases"/>
    <property type="match status" value="1"/>
</dbReference>
<proteinExistence type="inferred from homology"/>
<dbReference type="EMBL" id="CAXHTA020000002">
    <property type="protein sequence ID" value="CAL5219085.1"/>
    <property type="molecule type" value="Genomic_DNA"/>
</dbReference>
<keyword evidence="6" id="KW-0732">Signal</keyword>
<name>A0ABP1FGN3_9CHLO</name>
<keyword evidence="10" id="KW-0472">Membrane</keyword>
<evidence type="ECO:0000256" key="10">
    <source>
        <dbReference type="SAM" id="Phobius"/>
    </source>
</evidence>
<evidence type="ECO:0000256" key="4">
    <source>
        <dbReference type="ARBA" id="ARBA00012706"/>
    </source>
</evidence>
<evidence type="ECO:0000256" key="7">
    <source>
        <dbReference type="ARBA" id="ARBA00022801"/>
    </source>
</evidence>
<reference evidence="12 13" key="1">
    <citation type="submission" date="2024-06" db="EMBL/GenBank/DDBJ databases">
        <authorList>
            <person name="Kraege A."/>
            <person name="Thomma B."/>
        </authorList>
    </citation>
    <scope>NUCLEOTIDE SEQUENCE [LARGE SCALE GENOMIC DNA]</scope>
</reference>
<evidence type="ECO:0000256" key="2">
    <source>
        <dbReference type="ARBA" id="ARBA00004613"/>
    </source>
</evidence>
<evidence type="ECO:0000256" key="3">
    <source>
        <dbReference type="ARBA" id="ARBA00005641"/>
    </source>
</evidence>
<evidence type="ECO:0000256" key="8">
    <source>
        <dbReference type="ARBA" id="ARBA00023295"/>
    </source>
</evidence>
<dbReference type="Pfam" id="PF26410">
    <property type="entry name" value="GH5_mannosidase"/>
    <property type="match status" value="1"/>
</dbReference>
<keyword evidence="10" id="KW-1133">Transmembrane helix</keyword>
<keyword evidence="13" id="KW-1185">Reference proteome</keyword>
<feature type="transmembrane region" description="Helical" evidence="10">
    <location>
        <begin position="91"/>
        <end position="109"/>
    </location>
</feature>
<evidence type="ECO:0000256" key="9">
    <source>
        <dbReference type="SAM" id="MobiDB-lite"/>
    </source>
</evidence>
<dbReference type="Proteomes" id="UP001497392">
    <property type="component" value="Unassembled WGS sequence"/>
</dbReference>
<evidence type="ECO:0000256" key="1">
    <source>
        <dbReference type="ARBA" id="ARBA00001678"/>
    </source>
</evidence>
<feature type="domain" description="Glycoside hydrolase family 5" evidence="11">
    <location>
        <begin position="125"/>
        <end position="502"/>
    </location>
</feature>
<dbReference type="InterPro" id="IPR017853">
    <property type="entry name" value="GH"/>
</dbReference>
<sequence length="620" mass="69209">MLPIKTSPAKETRRRTGLNGSDIGDIEYAQSHHSSSEGSPQKGLLSNAHHPSDKPLDFYTQADAVKAAKSFSGSAEAPSTLAGVVKSGKRSVVLVGGALLGLLILYVMWPSGSSYGYDGVEETEHFVSVSGTQFEMECRPFYVSGFNAHDLVPKSLATPSEHRTVDNKMGLDLIREMFANATKWKMNTVRIYAHTTDPEHPFMEGPGKYNDDVWEAMDRVIDEARRAGLKVMLSFLDNWKYTGGVDEIVDWSKTAPKRKFKRPADTAGDFDDKTLDNKIKEYEVERHALFFTDADAKRIYKENVKYTVLRKNSVNGRIYKDDPTIFSWGLLNEPRCETWKVPECPAHFRAWIEEMANYVKKLDPNHLVSIGEEGFFGQERPEAVHNPADWGGQIGQDFVLDHMPAAIDFATVHTWPDNWQRNDFAYQKEWMNAHMDDAEKRLGKPVLLEEFGKRLIKGKDADVFEKAIDQLRNPVFQTTYTIVTDAIQSGRPLRGVLFWRWDLQVYAGTDPADYGVQVQDTTLDIIKENADQLKVLSAQQPPNVSCKVGCWVPEVHAGTFSTVNRCVNQPSVCKAAAKQVGRGNTLSLSTSPAPVEVYSSQASCCKPGLGAFAEGCSFDA</sequence>
<evidence type="ECO:0000256" key="5">
    <source>
        <dbReference type="ARBA" id="ARBA00022525"/>
    </source>
</evidence>
<comment type="subcellular location">
    <subcellularLocation>
        <location evidence="2">Secreted</location>
    </subcellularLocation>
</comment>
<dbReference type="InterPro" id="IPR001547">
    <property type="entry name" value="Glyco_hydro_5"/>
</dbReference>
<dbReference type="EC" id="3.2.1.78" evidence="4"/>
<comment type="catalytic activity">
    <reaction evidence="1">
        <text>Random hydrolysis of (1-&gt;4)-beta-D-mannosidic linkages in mannans, galactomannans and glucomannans.</text>
        <dbReference type="EC" id="3.2.1.78"/>
    </reaction>
</comment>
<gene>
    <name evidence="12" type="primary">g851</name>
    <name evidence="12" type="ORF">VP750_LOCUS744</name>
</gene>
<organism evidence="12 13">
    <name type="scientific">Coccomyxa viridis</name>
    <dbReference type="NCBI Taxonomy" id="1274662"/>
    <lineage>
        <taxon>Eukaryota</taxon>
        <taxon>Viridiplantae</taxon>
        <taxon>Chlorophyta</taxon>
        <taxon>core chlorophytes</taxon>
        <taxon>Trebouxiophyceae</taxon>
        <taxon>Trebouxiophyceae incertae sedis</taxon>
        <taxon>Coccomyxaceae</taxon>
        <taxon>Coccomyxa</taxon>
    </lineage>
</organism>
<keyword evidence="8" id="KW-0326">Glycosidase</keyword>
<dbReference type="InterPro" id="IPR045053">
    <property type="entry name" value="MAN-like"/>
</dbReference>
<dbReference type="PANTHER" id="PTHR31451:SF39">
    <property type="entry name" value="MANNAN ENDO-1,4-BETA-MANNOSIDASE 1"/>
    <property type="match status" value="1"/>
</dbReference>
<accession>A0ABP1FGN3</accession>
<evidence type="ECO:0000259" key="11">
    <source>
        <dbReference type="Pfam" id="PF26410"/>
    </source>
</evidence>
<evidence type="ECO:0000313" key="13">
    <source>
        <dbReference type="Proteomes" id="UP001497392"/>
    </source>
</evidence>
<evidence type="ECO:0000256" key="6">
    <source>
        <dbReference type="ARBA" id="ARBA00022729"/>
    </source>
</evidence>
<comment type="caution">
    <text evidence="12">The sequence shown here is derived from an EMBL/GenBank/DDBJ whole genome shotgun (WGS) entry which is preliminary data.</text>
</comment>
<dbReference type="Gene3D" id="3.20.20.80">
    <property type="entry name" value="Glycosidases"/>
    <property type="match status" value="1"/>
</dbReference>
<evidence type="ECO:0000313" key="12">
    <source>
        <dbReference type="EMBL" id="CAL5219085.1"/>
    </source>
</evidence>
<dbReference type="PANTHER" id="PTHR31451">
    <property type="match status" value="1"/>
</dbReference>
<keyword evidence="5" id="KW-0964">Secreted</keyword>
<keyword evidence="7" id="KW-0378">Hydrolase</keyword>
<comment type="similarity">
    <text evidence="3">Belongs to the glycosyl hydrolase 5 (cellulase A) family.</text>
</comment>
<feature type="region of interest" description="Disordered" evidence="9">
    <location>
        <begin position="1"/>
        <end position="47"/>
    </location>
</feature>
<keyword evidence="10" id="KW-0812">Transmembrane</keyword>
<protein>
    <recommendedName>
        <fullName evidence="4">mannan endo-1,4-beta-mannosidase</fullName>
        <ecNumber evidence="4">3.2.1.78</ecNumber>
    </recommendedName>
</protein>